<dbReference type="InterPro" id="IPR019734">
    <property type="entry name" value="TPR_rpt"/>
</dbReference>
<proteinExistence type="predicted"/>
<keyword evidence="2" id="KW-0067">ATP-binding</keyword>
<dbReference type="Pfam" id="PF13191">
    <property type="entry name" value="AAA_16"/>
    <property type="match status" value="1"/>
</dbReference>
<dbReference type="Pfam" id="PF00069">
    <property type="entry name" value="Pkinase"/>
    <property type="match status" value="1"/>
</dbReference>
<keyword evidence="1" id="KW-0547">Nucleotide-binding</keyword>
<reference evidence="5 6" key="1">
    <citation type="submission" date="2023-01" db="EMBL/GenBank/DDBJ databases">
        <title>Minimal conservation of predation-associated metabolite biosynthetic gene clusters underscores biosynthetic potential of Myxococcota including descriptions for ten novel species: Archangium lansinium sp. nov., Myxococcus landrumus sp. nov., Nannocystis bai.</title>
        <authorList>
            <person name="Ahearne A."/>
            <person name="Stevens C."/>
            <person name="Dowd S."/>
        </authorList>
    </citation>
    <scope>NUCLEOTIDE SEQUENCE [LARGE SCALE GENOMIC DNA]</scope>
    <source>
        <strain evidence="5 6">WIWO2</strain>
    </source>
</reference>
<dbReference type="InterPro" id="IPR008271">
    <property type="entry name" value="Ser/Thr_kinase_AS"/>
</dbReference>
<dbReference type="GO" id="GO:0016301">
    <property type="term" value="F:kinase activity"/>
    <property type="evidence" value="ECO:0007669"/>
    <property type="project" value="UniProtKB-KW"/>
</dbReference>
<dbReference type="InterPro" id="IPR000719">
    <property type="entry name" value="Prot_kinase_dom"/>
</dbReference>
<sequence length="1318" mass="141612">MQAGDIIDGRFCIEHLAASGGMGAIYRARDQETGEAVAIKLLTTESAQHLVRFEREAHVLAAARVPGVVRYVAHGATAWGQPFLAMQWLDGETLSDRLTRQGLTLEETLDLGLHVARTLGAVHRLGLVHRDLKPSNLLLEGGSLERVHLIDFGLARAVADEPLTAAGLVLGTPGYMAPEQARGELSVDTRADVFALGCILYRCLTGRAAFQGNAGLAVLMKVLLEEPPRARDLRPATPAALDDLVARMLAKSPLDRPADGGAVAAELATIDAPESSVGGPRSFPPRAVELTTGERRVTCLVVTRERAINSSSAAEPRWGNSSSAAEPHRDDAGAAAEPHRDGARDAAEPRQAELWQLHDVAEQYRGELELLEGRSPLIVLSGAGAPTDLAARAARCALALQELLGGAPVALATGRAELSARVPVGELIDRAFQMLAAHDDRSLPAGVRIDEVTAGLIGMRFDVTEDAAGRVLHGARDERTAQLLGKPTTYVGRERELAMLVAEVDRCIDEGAAGAVLVTAEAGMGKSRLRKELIRKLRERGDRFEVWIGQGDPMGAGAAFGLLASALRDALGVADGEPLEARQRKIRSRVEQHGGTDAPRVAAFLGELVGAPFPDEHDVQLRLARRDAVLMGDQLRLAWEDFLRAACRAGPVLLVLEDLQWGDLPTVTMVDEALRQLKDMPLLVLALGRPDVRRLFPKLWEGRLAHELHLTPLPRRASERLVREALGAHARHDLVGRLVERADGNAFFLEEQIRAAAEGKSEGQPETVVAMVQARLETLDAEARRLLRAASIFGETFRSSAVAALLGSADIAQVLAELLRREVIVRRGEGRPRDDAEYCFRHALVREAAYGMLTARDLRIGHALAGSFLEAAGEGDPRALAEHFERGEEPEKAAEWYLRAADNALRGNDLAEAIACAERGIACRPDPAAVGALRLVEAEALLWRGEPALAEQRGIEATRHLVPGSVAWFSAFTQLAGAGHKQGHYERVERWMMVVLGTEPLDGARIARNACLLEGAIVLLLGGRYACVDALIDAVERATEDASAADLMIEAKLLYLHGLLRQHNGDPSACIASMSAALAAFEDIGDRREACRARLNMGLCYVQFGYFEAAAGVLRAGLEEAERMALDDRVPNALQNLGLALAHAGEVDAARTALRSSIEALTRRGDRRRECESRLQLARVLLLAGEPALAEAEAQAAEALARGVPERLPAAIAARARALLDLGRAGEALAATTEALSLLESGRRDEEGPLVRLVHAEALAATGQMAEAKGAIALARNGLLVRAGRIGDPVWRERFLRDVPDNARILALAQGWLDGQPP</sequence>
<evidence type="ECO:0000313" key="6">
    <source>
        <dbReference type="Proteomes" id="UP001217485"/>
    </source>
</evidence>
<comment type="caution">
    <text evidence="5">The sequence shown here is derived from an EMBL/GenBank/DDBJ whole genome shotgun (WGS) entry which is preliminary data.</text>
</comment>
<dbReference type="CDD" id="cd14014">
    <property type="entry name" value="STKc_PknB_like"/>
    <property type="match status" value="1"/>
</dbReference>
<feature type="domain" description="Protein kinase" evidence="4">
    <location>
        <begin position="11"/>
        <end position="270"/>
    </location>
</feature>
<evidence type="ECO:0000313" key="5">
    <source>
        <dbReference type="EMBL" id="MDC0678488.1"/>
    </source>
</evidence>
<dbReference type="PROSITE" id="PS00108">
    <property type="entry name" value="PROTEIN_KINASE_ST"/>
    <property type="match status" value="1"/>
</dbReference>
<organism evidence="5 6">
    <name type="scientific">Sorangium atrum</name>
    <dbReference type="NCBI Taxonomy" id="2995308"/>
    <lineage>
        <taxon>Bacteria</taxon>
        <taxon>Pseudomonadati</taxon>
        <taxon>Myxococcota</taxon>
        <taxon>Polyangia</taxon>
        <taxon>Polyangiales</taxon>
        <taxon>Polyangiaceae</taxon>
        <taxon>Sorangium</taxon>
    </lineage>
</organism>
<keyword evidence="6" id="KW-1185">Reference proteome</keyword>
<dbReference type="InterPro" id="IPR011990">
    <property type="entry name" value="TPR-like_helical_dom_sf"/>
</dbReference>
<keyword evidence="5" id="KW-0808">Transferase</keyword>
<dbReference type="SMART" id="SM00028">
    <property type="entry name" value="TPR"/>
    <property type="match status" value="6"/>
</dbReference>
<feature type="region of interest" description="Disordered" evidence="3">
    <location>
        <begin position="311"/>
        <end position="348"/>
    </location>
</feature>
<protein>
    <submittedName>
        <fullName evidence="5">Protein kinase</fullName>
    </submittedName>
</protein>
<evidence type="ECO:0000256" key="1">
    <source>
        <dbReference type="ARBA" id="ARBA00022741"/>
    </source>
</evidence>
<feature type="compositionally biased region" description="Polar residues" evidence="3">
    <location>
        <begin position="311"/>
        <end position="324"/>
    </location>
</feature>
<evidence type="ECO:0000256" key="2">
    <source>
        <dbReference type="ARBA" id="ARBA00022840"/>
    </source>
</evidence>
<dbReference type="SMART" id="SM00220">
    <property type="entry name" value="S_TKc"/>
    <property type="match status" value="1"/>
</dbReference>
<dbReference type="SUPFAM" id="SSF48452">
    <property type="entry name" value="TPR-like"/>
    <property type="match status" value="1"/>
</dbReference>
<dbReference type="Gene3D" id="3.30.200.20">
    <property type="entry name" value="Phosphorylase Kinase, domain 1"/>
    <property type="match status" value="1"/>
</dbReference>
<dbReference type="SUPFAM" id="SSF56112">
    <property type="entry name" value="Protein kinase-like (PK-like)"/>
    <property type="match status" value="1"/>
</dbReference>
<dbReference type="SUPFAM" id="SSF52540">
    <property type="entry name" value="P-loop containing nucleoside triphosphate hydrolases"/>
    <property type="match status" value="1"/>
</dbReference>
<dbReference type="InterPro" id="IPR027417">
    <property type="entry name" value="P-loop_NTPase"/>
</dbReference>
<evidence type="ECO:0000256" key="3">
    <source>
        <dbReference type="SAM" id="MobiDB-lite"/>
    </source>
</evidence>
<dbReference type="PROSITE" id="PS50011">
    <property type="entry name" value="PROTEIN_KINASE_DOM"/>
    <property type="match status" value="1"/>
</dbReference>
<keyword evidence="5" id="KW-0418">Kinase</keyword>
<dbReference type="EMBL" id="JAQNDK010000001">
    <property type="protein sequence ID" value="MDC0678488.1"/>
    <property type="molecule type" value="Genomic_DNA"/>
</dbReference>
<dbReference type="RefSeq" id="WP_272095313.1">
    <property type="nucleotide sequence ID" value="NZ_JAQNDK010000001.1"/>
</dbReference>
<dbReference type="InterPro" id="IPR041664">
    <property type="entry name" value="AAA_16"/>
</dbReference>
<dbReference type="Proteomes" id="UP001217485">
    <property type="component" value="Unassembled WGS sequence"/>
</dbReference>
<evidence type="ECO:0000259" key="4">
    <source>
        <dbReference type="PROSITE" id="PS50011"/>
    </source>
</evidence>
<gene>
    <name evidence="5" type="ORF">POL72_12160</name>
</gene>
<name>A0ABT5BYH9_9BACT</name>
<accession>A0ABT5BYH9</accession>
<dbReference type="PANTHER" id="PTHR16305:SF28">
    <property type="entry name" value="GUANYLATE CYCLASE DOMAIN-CONTAINING PROTEIN"/>
    <property type="match status" value="1"/>
</dbReference>
<dbReference type="Gene3D" id="1.10.510.10">
    <property type="entry name" value="Transferase(Phosphotransferase) domain 1"/>
    <property type="match status" value="1"/>
</dbReference>
<dbReference type="Gene3D" id="1.25.40.10">
    <property type="entry name" value="Tetratricopeptide repeat domain"/>
    <property type="match status" value="1"/>
</dbReference>
<dbReference type="PANTHER" id="PTHR16305">
    <property type="entry name" value="TESTICULAR SOLUBLE ADENYLYL CYCLASE"/>
    <property type="match status" value="1"/>
</dbReference>
<feature type="compositionally biased region" description="Basic and acidic residues" evidence="3">
    <location>
        <begin position="326"/>
        <end position="348"/>
    </location>
</feature>
<dbReference type="InterPro" id="IPR011009">
    <property type="entry name" value="Kinase-like_dom_sf"/>
</dbReference>